<name>A0A066WRT0_TILAU</name>
<dbReference type="GO" id="GO:0005739">
    <property type="term" value="C:mitochondrion"/>
    <property type="evidence" value="ECO:0007669"/>
    <property type="project" value="TreeGrafter"/>
</dbReference>
<dbReference type="SUPFAM" id="SSF50129">
    <property type="entry name" value="GroES-like"/>
    <property type="match status" value="1"/>
</dbReference>
<dbReference type="STRING" id="1037660.A0A066WRT0"/>
<dbReference type="Pfam" id="PF08240">
    <property type="entry name" value="ADH_N"/>
    <property type="match status" value="1"/>
</dbReference>
<dbReference type="InterPro" id="IPR013149">
    <property type="entry name" value="ADH-like_C"/>
</dbReference>
<dbReference type="PANTHER" id="PTHR43677:SF4">
    <property type="entry name" value="QUINONE OXIDOREDUCTASE-LIKE PROTEIN 2"/>
    <property type="match status" value="1"/>
</dbReference>
<dbReference type="RefSeq" id="XP_013246179.1">
    <property type="nucleotide sequence ID" value="XM_013390725.1"/>
</dbReference>
<dbReference type="EMBL" id="JMSN01000002">
    <property type="protein sequence ID" value="KDN53340.1"/>
    <property type="molecule type" value="Genomic_DNA"/>
</dbReference>
<feature type="domain" description="Enoyl reductase (ER)" evidence="2">
    <location>
        <begin position="11"/>
        <end position="331"/>
    </location>
</feature>
<dbReference type="SUPFAM" id="SSF51735">
    <property type="entry name" value="NAD(P)-binding Rossmann-fold domains"/>
    <property type="match status" value="1"/>
</dbReference>
<evidence type="ECO:0000313" key="4">
    <source>
        <dbReference type="Proteomes" id="UP000027361"/>
    </source>
</evidence>
<evidence type="ECO:0000256" key="1">
    <source>
        <dbReference type="SAM" id="MobiDB-lite"/>
    </source>
</evidence>
<dbReference type="GeneID" id="25263081"/>
<reference evidence="3 4" key="1">
    <citation type="submission" date="2014-05" db="EMBL/GenBank/DDBJ databases">
        <title>Draft genome sequence of a rare smut relative, Tilletiaria anomala UBC 951.</title>
        <authorList>
            <consortium name="DOE Joint Genome Institute"/>
            <person name="Toome M."/>
            <person name="Kuo A."/>
            <person name="Henrissat B."/>
            <person name="Lipzen A."/>
            <person name="Tritt A."/>
            <person name="Yoshinaga Y."/>
            <person name="Zane M."/>
            <person name="Barry K."/>
            <person name="Grigoriev I.V."/>
            <person name="Spatafora J.W."/>
            <person name="Aimea M.C."/>
        </authorList>
    </citation>
    <scope>NUCLEOTIDE SEQUENCE [LARGE SCALE GENOMIC DNA]</scope>
    <source>
        <strain evidence="3 4">UBC 951</strain>
    </source>
</reference>
<gene>
    <name evidence="3" type="ORF">K437DRAFT_241916</name>
</gene>
<dbReference type="AlphaFoldDB" id="A0A066WRT0"/>
<evidence type="ECO:0000313" key="3">
    <source>
        <dbReference type="EMBL" id="KDN53340.1"/>
    </source>
</evidence>
<proteinExistence type="predicted"/>
<dbReference type="InParanoid" id="A0A066WRT0"/>
<dbReference type="Gene3D" id="3.90.180.10">
    <property type="entry name" value="Medium-chain alcohol dehydrogenases, catalytic domain"/>
    <property type="match status" value="1"/>
</dbReference>
<keyword evidence="4" id="KW-1185">Reference proteome</keyword>
<accession>A0A066WRT0</accession>
<protein>
    <submittedName>
        <fullName evidence="3">NAD(P)-binding protein</fullName>
    </submittedName>
</protein>
<dbReference type="InterPro" id="IPR011032">
    <property type="entry name" value="GroES-like_sf"/>
</dbReference>
<feature type="region of interest" description="Disordered" evidence="1">
    <location>
        <begin position="333"/>
        <end position="353"/>
    </location>
</feature>
<dbReference type="GO" id="GO:0016491">
    <property type="term" value="F:oxidoreductase activity"/>
    <property type="evidence" value="ECO:0007669"/>
    <property type="project" value="InterPro"/>
</dbReference>
<dbReference type="InterPro" id="IPR036291">
    <property type="entry name" value="NAD(P)-bd_dom_sf"/>
</dbReference>
<dbReference type="Proteomes" id="UP000027361">
    <property type="component" value="Unassembled WGS sequence"/>
</dbReference>
<dbReference type="PANTHER" id="PTHR43677">
    <property type="entry name" value="SHORT-CHAIN DEHYDROGENASE/REDUCTASE"/>
    <property type="match status" value="1"/>
</dbReference>
<dbReference type="InterPro" id="IPR051397">
    <property type="entry name" value="Zn-ADH-like_protein"/>
</dbReference>
<dbReference type="OrthoDB" id="10257049at2759"/>
<comment type="caution">
    <text evidence="3">The sequence shown here is derived from an EMBL/GenBank/DDBJ whole genome shotgun (WGS) entry which is preliminary data.</text>
</comment>
<sequence>MMKGYLIQEHTQLSDISKCLKSDVPDPTVSPDEDNVIVDIHSAGLNFFDILMAAGKYQNQPEHPYVLGAEIAGVIAKDSPIPEGCNFIPGKTRVFGSAQGAYAEKVAAPHWTLLEIPDGLSFEQAAGLYITWPTSYAALKLRASVQPGEWLLVHAGAGGVGISALLLGKLLGAKTIATAGSEEKLRICKEHGKADYVVNYRDKDWQAQVKKITGGHGCDVIYDPVGLVVPSMKVVAWNGRIIVVGFAAGTIEKAPMNLVLLKNISIVGVHWGAYMTNEADRIPAVWQALLELLGSGKATPVVMDPVYEGLESLPRGLTDLQNRKTWGKAILRVKPDPKFPPKAANGGSNKSKL</sequence>
<dbReference type="SMART" id="SM00829">
    <property type="entry name" value="PKS_ER"/>
    <property type="match status" value="1"/>
</dbReference>
<dbReference type="CDD" id="cd08241">
    <property type="entry name" value="QOR1"/>
    <property type="match status" value="1"/>
</dbReference>
<dbReference type="Pfam" id="PF00107">
    <property type="entry name" value="ADH_zinc_N"/>
    <property type="match status" value="1"/>
</dbReference>
<dbReference type="Gene3D" id="3.40.50.720">
    <property type="entry name" value="NAD(P)-binding Rossmann-like Domain"/>
    <property type="match status" value="1"/>
</dbReference>
<organism evidence="3 4">
    <name type="scientific">Tilletiaria anomala (strain ATCC 24038 / CBS 436.72 / UBC 951)</name>
    <dbReference type="NCBI Taxonomy" id="1037660"/>
    <lineage>
        <taxon>Eukaryota</taxon>
        <taxon>Fungi</taxon>
        <taxon>Dikarya</taxon>
        <taxon>Basidiomycota</taxon>
        <taxon>Ustilaginomycotina</taxon>
        <taxon>Exobasidiomycetes</taxon>
        <taxon>Georgefischeriales</taxon>
        <taxon>Tilletiariaceae</taxon>
        <taxon>Tilletiaria</taxon>
    </lineage>
</organism>
<dbReference type="OMA" id="CDIRGVF"/>
<dbReference type="InterPro" id="IPR020843">
    <property type="entry name" value="ER"/>
</dbReference>
<evidence type="ECO:0000259" key="2">
    <source>
        <dbReference type="SMART" id="SM00829"/>
    </source>
</evidence>
<dbReference type="InterPro" id="IPR013154">
    <property type="entry name" value="ADH-like_N"/>
</dbReference>
<dbReference type="HOGENOM" id="CLU_026673_3_1_1"/>